<evidence type="ECO:0000259" key="2">
    <source>
        <dbReference type="PROSITE" id="PS50158"/>
    </source>
</evidence>
<sequence length="290" mass="32857">MFLTLIGGSGVVLPSSLVTPKELIECSYEELIKALDTHFDPNKNEVAACFVFANRRQLSRGCNFQDFKKPIQFFCCIGYERLQHQLLSEMYLTLNKALLRQLTKTLSINSEVKQVTGGTAREVQGCEYMSFQIENKFKPENSKSAVLVKCYRCGASGHKAPVCRHKATVCSQCDKVGHLKRVCRITTVNKVSHVEICSMNKISIELEKLGMAKEHYKQLHNVNTRGHPTQPYRIKHEFEVDAEAALTIVNCIVFENIWPNVRDRHKLAPSNASLAVWHGKRVQVYGQVSE</sequence>
<dbReference type="InterPro" id="IPR036875">
    <property type="entry name" value="Znf_CCHC_sf"/>
</dbReference>
<organism evidence="3 4">
    <name type="scientific">Dryococelus australis</name>
    <dbReference type="NCBI Taxonomy" id="614101"/>
    <lineage>
        <taxon>Eukaryota</taxon>
        <taxon>Metazoa</taxon>
        <taxon>Ecdysozoa</taxon>
        <taxon>Arthropoda</taxon>
        <taxon>Hexapoda</taxon>
        <taxon>Insecta</taxon>
        <taxon>Pterygota</taxon>
        <taxon>Neoptera</taxon>
        <taxon>Polyneoptera</taxon>
        <taxon>Phasmatodea</taxon>
        <taxon>Verophasmatodea</taxon>
        <taxon>Anareolatae</taxon>
        <taxon>Phasmatidae</taxon>
        <taxon>Eurycanthinae</taxon>
        <taxon>Dryococelus</taxon>
    </lineage>
</organism>
<protein>
    <recommendedName>
        <fullName evidence="2">CCHC-type domain-containing protein</fullName>
    </recommendedName>
</protein>
<proteinExistence type="predicted"/>
<keyword evidence="4" id="KW-1185">Reference proteome</keyword>
<name>A0ABQ9H593_9NEOP</name>
<accession>A0ABQ9H593</accession>
<evidence type="ECO:0000313" key="3">
    <source>
        <dbReference type="EMBL" id="KAJ8879457.1"/>
    </source>
</evidence>
<reference evidence="3 4" key="1">
    <citation type="submission" date="2023-02" db="EMBL/GenBank/DDBJ databases">
        <title>LHISI_Scaffold_Assembly.</title>
        <authorList>
            <person name="Stuart O.P."/>
            <person name="Cleave R."/>
            <person name="Magrath M.J.L."/>
            <person name="Mikheyev A.S."/>
        </authorList>
    </citation>
    <scope>NUCLEOTIDE SEQUENCE [LARGE SCALE GENOMIC DNA]</scope>
    <source>
        <strain evidence="3">Daus_M_001</strain>
        <tissue evidence="3">Leg muscle</tissue>
    </source>
</reference>
<dbReference type="SMART" id="SM00343">
    <property type="entry name" value="ZnF_C2HC"/>
    <property type="match status" value="2"/>
</dbReference>
<keyword evidence="1" id="KW-0863">Zinc-finger</keyword>
<comment type="caution">
    <text evidence="3">The sequence shown here is derived from an EMBL/GenBank/DDBJ whole genome shotgun (WGS) entry which is preliminary data.</text>
</comment>
<dbReference type="InterPro" id="IPR001878">
    <property type="entry name" value="Znf_CCHC"/>
</dbReference>
<dbReference type="SUPFAM" id="SSF57756">
    <property type="entry name" value="Retrovirus zinc finger-like domains"/>
    <property type="match status" value="1"/>
</dbReference>
<evidence type="ECO:0000313" key="4">
    <source>
        <dbReference type="Proteomes" id="UP001159363"/>
    </source>
</evidence>
<keyword evidence="1" id="KW-0479">Metal-binding</keyword>
<dbReference type="Gene3D" id="4.10.60.10">
    <property type="entry name" value="Zinc finger, CCHC-type"/>
    <property type="match status" value="1"/>
</dbReference>
<feature type="domain" description="CCHC-type" evidence="2">
    <location>
        <begin position="149"/>
        <end position="164"/>
    </location>
</feature>
<gene>
    <name evidence="3" type="ORF">PR048_020065</name>
</gene>
<keyword evidence="1" id="KW-0862">Zinc</keyword>
<dbReference type="EMBL" id="JARBHB010000007">
    <property type="protein sequence ID" value="KAJ8879457.1"/>
    <property type="molecule type" value="Genomic_DNA"/>
</dbReference>
<dbReference type="Proteomes" id="UP001159363">
    <property type="component" value="Chromosome 6"/>
</dbReference>
<evidence type="ECO:0000256" key="1">
    <source>
        <dbReference type="PROSITE-ProRule" id="PRU00047"/>
    </source>
</evidence>
<dbReference type="PROSITE" id="PS50158">
    <property type="entry name" value="ZF_CCHC"/>
    <property type="match status" value="1"/>
</dbReference>